<evidence type="ECO:0000256" key="2">
    <source>
        <dbReference type="ARBA" id="ARBA00001946"/>
    </source>
</evidence>
<gene>
    <name evidence="20" type="ORF">WJX73_010279</name>
</gene>
<dbReference type="InterPro" id="IPR033443">
    <property type="entry name" value="PROP1-like_PPR_dom"/>
</dbReference>
<keyword evidence="12" id="KW-0460">Magnesium</keyword>
<comment type="similarity">
    <text evidence="4">Belongs to the PPR family. P subfamily.</text>
</comment>
<dbReference type="GO" id="GO:0046872">
    <property type="term" value="F:metal ion binding"/>
    <property type="evidence" value="ECO:0007669"/>
    <property type="project" value="UniProtKB-KW"/>
</dbReference>
<evidence type="ECO:0000259" key="19">
    <source>
        <dbReference type="Pfam" id="PF17177"/>
    </source>
</evidence>
<comment type="catalytic activity">
    <reaction evidence="1">
        <text>Endonucleolytic cleavage of RNA, removing 5'-extranucleotides from tRNA precursor.</text>
        <dbReference type="EC" id="3.1.26.5"/>
    </reaction>
</comment>
<keyword evidence="21" id="KW-1185">Reference proteome</keyword>
<dbReference type="Pfam" id="PF16953">
    <property type="entry name" value="PRORP"/>
    <property type="match status" value="1"/>
</dbReference>
<evidence type="ECO:0000256" key="13">
    <source>
        <dbReference type="ARBA" id="ARBA00022946"/>
    </source>
</evidence>
<feature type="compositionally biased region" description="Low complexity" evidence="17">
    <location>
        <begin position="80"/>
        <end position="115"/>
    </location>
</feature>
<keyword evidence="11" id="KW-0862">Zinc</keyword>
<dbReference type="InterPro" id="IPR011990">
    <property type="entry name" value="TPR-like_helical_dom_sf"/>
</dbReference>
<feature type="region of interest" description="Disordered" evidence="17">
    <location>
        <begin position="246"/>
        <end position="268"/>
    </location>
</feature>
<keyword evidence="6" id="KW-0819">tRNA processing</keyword>
<evidence type="ECO:0000256" key="16">
    <source>
        <dbReference type="ARBA" id="ARBA00044559"/>
    </source>
</evidence>
<keyword evidence="8" id="KW-0479">Metal-binding</keyword>
<evidence type="ECO:0000256" key="12">
    <source>
        <dbReference type="ARBA" id="ARBA00022842"/>
    </source>
</evidence>
<evidence type="ECO:0000256" key="5">
    <source>
        <dbReference type="ARBA" id="ARBA00012179"/>
    </source>
</evidence>
<dbReference type="GO" id="GO:0004526">
    <property type="term" value="F:ribonuclease P activity"/>
    <property type="evidence" value="ECO:0007669"/>
    <property type="project" value="UniProtKB-EC"/>
</dbReference>
<dbReference type="InterPro" id="IPR031595">
    <property type="entry name" value="PRORP_C"/>
</dbReference>
<evidence type="ECO:0000256" key="7">
    <source>
        <dbReference type="ARBA" id="ARBA00022722"/>
    </source>
</evidence>
<dbReference type="CDD" id="cd18718">
    <property type="entry name" value="PIN_PRORP"/>
    <property type="match status" value="1"/>
</dbReference>
<evidence type="ECO:0000256" key="10">
    <source>
        <dbReference type="ARBA" id="ARBA00022801"/>
    </source>
</evidence>
<dbReference type="PANTHER" id="PTHR13547:SF1">
    <property type="entry name" value="MITOCHONDRIAL RIBONUCLEASE P CATALYTIC SUBUNIT"/>
    <property type="match status" value="1"/>
</dbReference>
<reference evidence="20 21" key="1">
    <citation type="journal article" date="2024" name="Nat. Commun.">
        <title>Phylogenomics reveals the evolutionary origins of lichenization in chlorophyte algae.</title>
        <authorList>
            <person name="Puginier C."/>
            <person name="Libourel C."/>
            <person name="Otte J."/>
            <person name="Skaloud P."/>
            <person name="Haon M."/>
            <person name="Grisel S."/>
            <person name="Petersen M."/>
            <person name="Berrin J.G."/>
            <person name="Delaux P.M."/>
            <person name="Dal Grande F."/>
            <person name="Keller J."/>
        </authorList>
    </citation>
    <scope>NUCLEOTIDE SEQUENCE [LARGE SCALE GENOMIC DNA]</scope>
    <source>
        <strain evidence="20 21">SAG 2036</strain>
    </source>
</reference>
<keyword evidence="7" id="KW-0540">Nuclease</keyword>
<comment type="caution">
    <text evidence="20">The sequence shown here is derived from an EMBL/GenBank/DDBJ whole genome shotgun (WGS) entry which is preliminary data.</text>
</comment>
<feature type="domain" description="PRORP" evidence="18">
    <location>
        <begin position="420"/>
        <end position="630"/>
    </location>
</feature>
<keyword evidence="14" id="KW-0496">Mitochondrion</keyword>
<dbReference type="GO" id="GO:0001682">
    <property type="term" value="P:tRNA 5'-leader removal"/>
    <property type="evidence" value="ECO:0007669"/>
    <property type="project" value="TreeGrafter"/>
</dbReference>
<keyword evidence="9" id="KW-0677">Repeat</keyword>
<dbReference type="PANTHER" id="PTHR13547">
    <property type="match status" value="1"/>
</dbReference>
<feature type="compositionally biased region" description="Polar residues" evidence="17">
    <location>
        <begin position="64"/>
        <end position="74"/>
    </location>
</feature>
<name>A0AAW1PC55_9CHLO</name>
<comment type="subcellular location">
    <subcellularLocation>
        <location evidence="3">Mitochondrion</location>
    </subcellularLocation>
</comment>
<evidence type="ECO:0000259" key="18">
    <source>
        <dbReference type="Pfam" id="PF16953"/>
    </source>
</evidence>
<evidence type="ECO:0000256" key="8">
    <source>
        <dbReference type="ARBA" id="ARBA00022723"/>
    </source>
</evidence>
<evidence type="ECO:0000256" key="4">
    <source>
        <dbReference type="ARBA" id="ARBA00007626"/>
    </source>
</evidence>
<dbReference type="EC" id="3.1.26.5" evidence="5"/>
<feature type="domain" description="PROP1-like PPR" evidence="19">
    <location>
        <begin position="287"/>
        <end position="376"/>
    </location>
</feature>
<protein>
    <recommendedName>
        <fullName evidence="15">Mitochondrial ribonuclease P catalytic subunit</fullName>
        <ecNumber evidence="5">3.1.26.5</ecNumber>
    </recommendedName>
    <alternativeName>
        <fullName evidence="16">Mitochondrial ribonuclease P protein 3</fullName>
    </alternativeName>
</protein>
<dbReference type="Gene3D" id="3.40.50.11980">
    <property type="match status" value="1"/>
</dbReference>
<keyword evidence="10" id="KW-0378">Hydrolase</keyword>
<evidence type="ECO:0000256" key="3">
    <source>
        <dbReference type="ARBA" id="ARBA00004173"/>
    </source>
</evidence>
<dbReference type="InterPro" id="IPR033495">
    <property type="entry name" value="MRPP3_PIN_dom"/>
</dbReference>
<evidence type="ECO:0000256" key="1">
    <source>
        <dbReference type="ARBA" id="ARBA00000928"/>
    </source>
</evidence>
<organism evidence="20 21">
    <name type="scientific">Symbiochloris irregularis</name>
    <dbReference type="NCBI Taxonomy" id="706552"/>
    <lineage>
        <taxon>Eukaryota</taxon>
        <taxon>Viridiplantae</taxon>
        <taxon>Chlorophyta</taxon>
        <taxon>core chlorophytes</taxon>
        <taxon>Trebouxiophyceae</taxon>
        <taxon>Trebouxiales</taxon>
        <taxon>Trebouxiaceae</taxon>
        <taxon>Symbiochloris</taxon>
    </lineage>
</organism>
<dbReference type="EMBL" id="JALJOQ010000013">
    <property type="protein sequence ID" value="KAK9810941.1"/>
    <property type="molecule type" value="Genomic_DNA"/>
</dbReference>
<evidence type="ECO:0000313" key="21">
    <source>
        <dbReference type="Proteomes" id="UP001465755"/>
    </source>
</evidence>
<dbReference type="GO" id="GO:0005739">
    <property type="term" value="C:mitochondrion"/>
    <property type="evidence" value="ECO:0007669"/>
    <property type="project" value="UniProtKB-SubCell"/>
</dbReference>
<accession>A0AAW1PC55</accession>
<proteinExistence type="inferred from homology"/>
<evidence type="ECO:0000313" key="20">
    <source>
        <dbReference type="EMBL" id="KAK9810941.1"/>
    </source>
</evidence>
<feature type="compositionally biased region" description="Polar residues" evidence="17">
    <location>
        <begin position="116"/>
        <end position="142"/>
    </location>
</feature>
<evidence type="ECO:0000256" key="9">
    <source>
        <dbReference type="ARBA" id="ARBA00022737"/>
    </source>
</evidence>
<evidence type="ECO:0000256" key="11">
    <source>
        <dbReference type="ARBA" id="ARBA00022833"/>
    </source>
</evidence>
<evidence type="ECO:0000256" key="14">
    <source>
        <dbReference type="ARBA" id="ARBA00023128"/>
    </source>
</evidence>
<evidence type="ECO:0000256" key="17">
    <source>
        <dbReference type="SAM" id="MobiDB-lite"/>
    </source>
</evidence>
<dbReference type="AlphaFoldDB" id="A0AAW1PC55"/>
<dbReference type="Pfam" id="PF17177">
    <property type="entry name" value="PPR_long"/>
    <property type="match status" value="2"/>
</dbReference>
<comment type="cofactor">
    <cofactor evidence="2">
        <name>Mg(2+)</name>
        <dbReference type="ChEBI" id="CHEBI:18420"/>
    </cofactor>
</comment>
<sequence>MQAGRSLTGSRRFLNCHLPPKQSLIASAVWGSPRLSLALPHDLPHRSWKPWGRLPVNRAPAAAQQISPVSTPQKKSIKAKPSQPSSRNSSSSSAQQPPQPSSTQQLTQQQKLAQRFQSRQSGVALQDQQLGQPAAGSKQSQRAGEGNKQAAAKAADPAAALRAYDTARQQGITLAPHLYDTLLYLCADGDKWEEHLHALNPQPTPHELLAPLPILSTPAASSSGVDSSTAALSQGLVREPEGQAAALNGAPMPSGAASDGQPSPPKEVLTPQQLFARGQELLEQGPQTPRLRSFVPALKAFATLRMVDEVFQVDDLIKQHSLDLTEAEFAILLGACAYDTDAARGLQVLERMGRELTVLSDATLAAAVSFFRSSAALSGGSGAADSLQNDSAASRSWQLQRCAVDAVGVSVDVPSTSANDCLEAMDLDDSEWGAFAEGISAVAMERERAPDDFRTFMAWLKEHGPFHVIIDGANVALFGQNFDHGGFSFTQIKAVLAHLRSQHPDLRPLVLLHKGRTQAPVARQPENQKLLQQLEEDHEIYLAPYGSNDDWYWIYAAVIAEKQGLLMSNDEMRDHIFQLLAPKYFHKWKQRHQVRYRLHDSLAEFAYPAAYTICLQRLASGAWMLPSAAQPGLWLCASPARGDHVPQ</sequence>
<evidence type="ECO:0000256" key="15">
    <source>
        <dbReference type="ARBA" id="ARBA00044536"/>
    </source>
</evidence>
<keyword evidence="13" id="KW-0809">Transit peptide</keyword>
<dbReference type="Gene3D" id="1.25.40.10">
    <property type="entry name" value="Tetratricopeptide repeat domain"/>
    <property type="match status" value="1"/>
</dbReference>
<dbReference type="Proteomes" id="UP001465755">
    <property type="component" value="Unassembled WGS sequence"/>
</dbReference>
<feature type="domain" description="PROP1-like PPR" evidence="19">
    <location>
        <begin position="149"/>
        <end position="193"/>
    </location>
</feature>
<evidence type="ECO:0000256" key="6">
    <source>
        <dbReference type="ARBA" id="ARBA00022694"/>
    </source>
</evidence>
<feature type="region of interest" description="Disordered" evidence="17">
    <location>
        <begin position="59"/>
        <end position="151"/>
    </location>
</feature>